<dbReference type="EMBL" id="FWDM01000007">
    <property type="protein sequence ID" value="SLM10537.1"/>
    <property type="molecule type" value="Genomic_DNA"/>
</dbReference>
<dbReference type="AlphaFoldDB" id="A0A3P3XFY1"/>
<dbReference type="InterPro" id="IPR055170">
    <property type="entry name" value="GFO_IDH_MocA-like_dom"/>
</dbReference>
<dbReference type="GO" id="GO:0000166">
    <property type="term" value="F:nucleotide binding"/>
    <property type="evidence" value="ECO:0007669"/>
    <property type="project" value="InterPro"/>
</dbReference>
<feature type="domain" description="GFO/IDH/MocA-like oxidoreductase" evidence="2">
    <location>
        <begin position="127"/>
        <end position="254"/>
    </location>
</feature>
<dbReference type="Gene3D" id="3.40.50.720">
    <property type="entry name" value="NAD(P)-binding Rossmann-like Domain"/>
    <property type="match status" value="1"/>
</dbReference>
<evidence type="ECO:0000313" key="3">
    <source>
        <dbReference type="EMBL" id="SLM10537.1"/>
    </source>
</evidence>
<dbReference type="Pfam" id="PF01408">
    <property type="entry name" value="GFO_IDH_MocA"/>
    <property type="match status" value="1"/>
</dbReference>
<sequence length="367" mass="39528">MKIGIMSAAHVHADAYIGCLRSIPEVDIVGIADHDNERGALFAQQYGLHYFASYEALLGQKLDGVIITSENAFHIELAKKAAQTGVHILCEKPLATNVRDAKEIVDAAKKASVILMTAFPMRFSVPVRTVKEELVSGKLGALLCFNASNQGQLPPRDRAWFTDPVLAGGGAIADHVVHLADIMRWYVGTEVVEVYAAANRIFHADEVQVETGGMVSMQFENGIFATIDCSWSRPDSWPSWGGLSFDLITDKGAVRVDAFRQNLTIYPAPKASASSANAKTAPADTTGVASGAGADHDWTTAHSHGDRGFGPRWLYWGSDANQAMIEEFISAIQEGRQPAVTGEDGLAAVRIIEAAYKSIQEGKAIMV</sequence>
<organism evidence="3">
    <name type="scientific">uncultured spirochete</name>
    <dbReference type="NCBI Taxonomy" id="156406"/>
    <lineage>
        <taxon>Bacteria</taxon>
        <taxon>Pseudomonadati</taxon>
        <taxon>Spirochaetota</taxon>
        <taxon>Spirochaetia</taxon>
        <taxon>Spirochaetales</taxon>
        <taxon>environmental samples</taxon>
    </lineage>
</organism>
<reference evidence="3" key="1">
    <citation type="submission" date="2017-02" db="EMBL/GenBank/DDBJ databases">
        <authorList>
            <person name="Regsiter A."/>
            <person name="William W."/>
        </authorList>
    </citation>
    <scope>NUCLEOTIDE SEQUENCE</scope>
    <source>
        <strain evidence="3">Bib</strain>
    </source>
</reference>
<dbReference type="InterPro" id="IPR036291">
    <property type="entry name" value="NAD(P)-bd_dom_sf"/>
</dbReference>
<gene>
    <name evidence="3" type="ORF">SPIROBIBN47_150039</name>
</gene>
<protein>
    <submittedName>
        <fullName evidence="3">Oxidoreductase domain-containing protein</fullName>
    </submittedName>
</protein>
<name>A0A3P3XFY1_9SPIR</name>
<evidence type="ECO:0000259" key="2">
    <source>
        <dbReference type="Pfam" id="PF22725"/>
    </source>
</evidence>
<proteinExistence type="predicted"/>
<dbReference type="Pfam" id="PF22725">
    <property type="entry name" value="GFO_IDH_MocA_C3"/>
    <property type="match status" value="1"/>
</dbReference>
<dbReference type="SUPFAM" id="SSF51735">
    <property type="entry name" value="NAD(P)-binding Rossmann-fold domains"/>
    <property type="match status" value="1"/>
</dbReference>
<dbReference type="PANTHER" id="PTHR43377:SF1">
    <property type="entry name" value="BILIVERDIN REDUCTASE A"/>
    <property type="match status" value="1"/>
</dbReference>
<dbReference type="PANTHER" id="PTHR43377">
    <property type="entry name" value="BILIVERDIN REDUCTASE A"/>
    <property type="match status" value="1"/>
</dbReference>
<dbReference type="SUPFAM" id="SSF55347">
    <property type="entry name" value="Glyceraldehyde-3-phosphate dehydrogenase-like, C-terminal domain"/>
    <property type="match status" value="1"/>
</dbReference>
<evidence type="ECO:0000259" key="1">
    <source>
        <dbReference type="Pfam" id="PF01408"/>
    </source>
</evidence>
<accession>A0A3P3XFY1</accession>
<feature type="domain" description="Gfo/Idh/MocA-like oxidoreductase N-terminal" evidence="1">
    <location>
        <begin position="22"/>
        <end position="118"/>
    </location>
</feature>
<dbReference type="InterPro" id="IPR000683">
    <property type="entry name" value="Gfo/Idh/MocA-like_OxRdtase_N"/>
</dbReference>
<dbReference type="Gene3D" id="3.30.360.10">
    <property type="entry name" value="Dihydrodipicolinate Reductase, domain 2"/>
    <property type="match status" value="1"/>
</dbReference>
<dbReference type="InterPro" id="IPR051450">
    <property type="entry name" value="Gfo/Idh/MocA_Oxidoreductases"/>
</dbReference>